<feature type="transmembrane region" description="Helical" evidence="1">
    <location>
        <begin position="60"/>
        <end position="80"/>
    </location>
</feature>
<feature type="transmembrane region" description="Helical" evidence="1">
    <location>
        <begin position="209"/>
        <end position="226"/>
    </location>
</feature>
<keyword evidence="1" id="KW-0812">Transmembrane</keyword>
<sequence length="275" mass="31818">MIKYSIITYFKVRWKKWIKVTLILFFIFILLRRIIPDVFNVPSGGKLKIWDFVFSCLSEPIIFILVIPILYVYLISDIIISDCKAGYINFILSRSNNRVEYFLSKVIIILLTSNLFILLCLIILVSIGMLYRMPFAGGNYNIVYIAIKSGEGVLGLLAKQYGLMVLELQFMGTFMIIMSLVLRHSIYNYIILFLFIVESHHTIFNSHKRLPISVLSQSSIYFHIPYHKYVVIKDVSDVPNIFTVQYSTIFLVVLISICIAMGCIRVKKMCLSSEE</sequence>
<evidence type="ECO:0000313" key="2">
    <source>
        <dbReference type="EMBL" id="MDQ0478689.1"/>
    </source>
</evidence>
<accession>A0ABU0JRK1</accession>
<gene>
    <name evidence="2" type="ORF">QOZ93_000398</name>
</gene>
<feature type="transmembrane region" description="Helical" evidence="1">
    <location>
        <begin position="174"/>
        <end position="197"/>
    </location>
</feature>
<keyword evidence="1" id="KW-0472">Membrane</keyword>
<dbReference type="EMBL" id="JAUSWN010000002">
    <property type="protein sequence ID" value="MDQ0478689.1"/>
    <property type="molecule type" value="Genomic_DNA"/>
</dbReference>
<dbReference type="Proteomes" id="UP001224418">
    <property type="component" value="Unassembled WGS sequence"/>
</dbReference>
<dbReference type="RefSeq" id="WP_307354917.1">
    <property type="nucleotide sequence ID" value="NZ_BAAACJ010000008.1"/>
</dbReference>
<keyword evidence="1" id="KW-1133">Transmembrane helix</keyword>
<keyword evidence="3" id="KW-1185">Reference proteome</keyword>
<feature type="transmembrane region" description="Helical" evidence="1">
    <location>
        <begin position="101"/>
        <end position="131"/>
    </location>
</feature>
<organism evidence="2 3">
    <name type="scientific">Hathewaya limosa</name>
    <name type="common">Clostridium limosum</name>
    <dbReference type="NCBI Taxonomy" id="1536"/>
    <lineage>
        <taxon>Bacteria</taxon>
        <taxon>Bacillati</taxon>
        <taxon>Bacillota</taxon>
        <taxon>Clostridia</taxon>
        <taxon>Eubacteriales</taxon>
        <taxon>Clostridiaceae</taxon>
        <taxon>Hathewaya</taxon>
    </lineage>
</organism>
<evidence type="ECO:0000313" key="3">
    <source>
        <dbReference type="Proteomes" id="UP001224418"/>
    </source>
</evidence>
<protein>
    <submittedName>
        <fullName evidence="2">ABC-type transport system involved in multi-copper enzyme maturation permease subunit</fullName>
    </submittedName>
</protein>
<evidence type="ECO:0000256" key="1">
    <source>
        <dbReference type="SAM" id="Phobius"/>
    </source>
</evidence>
<comment type="caution">
    <text evidence="2">The sequence shown here is derived from an EMBL/GenBank/DDBJ whole genome shotgun (WGS) entry which is preliminary data.</text>
</comment>
<feature type="transmembrane region" description="Helical" evidence="1">
    <location>
        <begin position="246"/>
        <end position="264"/>
    </location>
</feature>
<name>A0ABU0JRK1_HATLI</name>
<proteinExistence type="predicted"/>
<reference evidence="2 3" key="1">
    <citation type="submission" date="2023-07" db="EMBL/GenBank/DDBJ databases">
        <title>Genomic Encyclopedia of Type Strains, Phase IV (KMG-IV): sequencing the most valuable type-strain genomes for metagenomic binning, comparative biology and taxonomic classification.</title>
        <authorList>
            <person name="Goeker M."/>
        </authorList>
    </citation>
    <scope>NUCLEOTIDE SEQUENCE [LARGE SCALE GENOMIC DNA]</scope>
    <source>
        <strain evidence="2 3">DSM 1400</strain>
    </source>
</reference>